<accession>A0ABQ9FW32</accession>
<dbReference type="EMBL" id="JARBDR010000141">
    <property type="protein sequence ID" value="KAJ8320500.1"/>
    <property type="molecule type" value="Genomic_DNA"/>
</dbReference>
<proteinExistence type="predicted"/>
<protein>
    <submittedName>
        <fullName evidence="1">Uncharacterized protein</fullName>
    </submittedName>
</protein>
<evidence type="ECO:0000313" key="1">
    <source>
        <dbReference type="EMBL" id="KAJ8320500.1"/>
    </source>
</evidence>
<keyword evidence="2" id="KW-1185">Reference proteome</keyword>
<name>A0ABQ9FW32_TEGGR</name>
<evidence type="ECO:0000313" key="2">
    <source>
        <dbReference type="Proteomes" id="UP001217089"/>
    </source>
</evidence>
<organism evidence="1 2">
    <name type="scientific">Tegillarca granosa</name>
    <name type="common">Malaysian cockle</name>
    <name type="synonym">Anadara granosa</name>
    <dbReference type="NCBI Taxonomy" id="220873"/>
    <lineage>
        <taxon>Eukaryota</taxon>
        <taxon>Metazoa</taxon>
        <taxon>Spiralia</taxon>
        <taxon>Lophotrochozoa</taxon>
        <taxon>Mollusca</taxon>
        <taxon>Bivalvia</taxon>
        <taxon>Autobranchia</taxon>
        <taxon>Pteriomorphia</taxon>
        <taxon>Arcoida</taxon>
        <taxon>Arcoidea</taxon>
        <taxon>Arcidae</taxon>
        <taxon>Tegillarca</taxon>
    </lineage>
</organism>
<dbReference type="Proteomes" id="UP001217089">
    <property type="component" value="Unassembled WGS sequence"/>
</dbReference>
<sequence length="2970" mass="337560">MSQAHVSTPAWVYGHGTCDHEFIIFKNTLLPKLNCDWKGGFKDIDFSLSNFLTQNGLKAGEQLTKYWASQLLETLGISEFRLDSPCQRSASPYSPSDKGWVKECKLDVDLPDLSSLDFITCRLPEMCTGVDCCMDISWIYLSKPMHTLDACHYNLSIGIEKFGTNISLLNYQWGVMKSFYLYGVIRLDYIIDDLVEERLYKLNLNMSVCIEESNCLFNVQVFVGTLLPKPLCNLQSGFSIQNFSLSDWLTNKGLEIGKLLNETMSKDLLSSLGIWSFLDTNQCDVTSDTYSPSKDGWKNDCKKSLSLPAIASNDVKCHVQEHCTGFECCTTVDVLQRKFHTYVDVDTCNHTLIIGIEKFELKYQLHNYNFGKLEEIYMMGVIKISFILTDLTSENMYMISLNLSVCMESVGDCIVDTQVLFNQKLPKILCSDDFSVKDWLSKKGEEAVEKLTEVLAQELFELLQLKRYLLDPQCQRSAAPYNNSQSGWTIDCPSANIKTNLPSVASCYISDKCSAVDCCVDVPFVNRSIKAFIEINPCDLSVTVGIEKMSLKLMMFDYKLGQKHQFLLQGVFRVVFTIEDLKEKELYLVNLNISACFGSEGCESLITIFKNEQIPKKPCDWFKDFKIADFSISDWLAACPSTLNLPILPSNVLCHIEDTCTDVECCITSTRIGRHFNVHVNLDPCYFRINISIEKYQFTISLFDFEFQKTHQIALFGLIQISYNIDDLHSERMFVLNVNLSVCYNKAGPCDIDTVLFKDTQLPKAHCQLDTGFIVKDCPDTVIFPALPLHTSCHIPAFCTGVECCTNVGLLGKTFNTFVHLDSCNYKLHVGIEKLKLDIVLLDYVYGEWKKIYLQGVIHIEFKIDDLQTEEKYLFNLKLKVCFESNGDCRYNFKIFENTRLPKVTCSWNSTFINPGFSLTDWKLSKGIPGMLQLSPLLSSQLLEQIGIAGYMNKTRCDRNAQPYIPATAECAKEIQPLPNLPSDMKCHLFEHCTGIKCCTDIKLLGRSLSTFLILDPCKHTLRLGIEKLMIKISLFQFKFGETTPFYLFGVFKLDFNILDLQGDNSFMVTAKLSVCLDPTSACDFTATIFDNFKLPKGYCPWKTGFVKPDFSYKVWSDLNEYTGVSVLPSFGVVTGLNILLTRHMKVGAQQCNSKPKVILSNIAKNADITCFLDETCTGINCCLYVDWLRKSFNAYVLINPCKYRMEIGIEKLKFTQTLHGFQWSKLQQVHLNGALRVDFRITDLYDEGQYLMFMSYSFCLESNECQTPLALPNLTSHPLTCRVDSTCTNIECCVDSNTIKRSFNVFVNIDPCGNKMQVGIEKLQLTYYLIDYTWGTTQIVSLFGMVKLRFNIANLVTDGVYLINMEVMVCFESSKPCALTVNVLTDSRLPKPECEWNRGFIKPDFSINSWMDENGLTGRNQLDVDSVSKLLHDLGIAPYMKDTQCNRKDLPYFPHSNGWNTACKLPTTLEPLDNTTSCHLDSTCTGVTCCTDVQLLGRSFNTYIYLDPCNYKMTVQIEKLKVEYSLLSYKWNRDEHIYLDGVIRLNFNVEDLVSERKYSLKFSVSVCLESNTTCQIVVPVAKATRLQKTSCRWDSDFIDTDFSLQTWRSSKGLPSTGPLSGAGHVTQLMEDLGIVYFLLDTPCDRSSVPYSPSTQGFNEDCPLQMSNLPAITGTASCHVTSLCTGIYCCIEDDGITGRSFQTFISIDPCNFKMTVGIEKLTFSVQLFDYEQGKEEKLYLFGVVRVKFSIFDLNSEQKYLISMSISLCYESNQPCYKEITIFDNFKLPKKICTWNKFAIDDFSLEQWLQNEEFPLTSPLNPIAVSRLMSDLDMAAYMNTLSCKQSDGHYGNIGYDGWNNECPVTFDKPDLNETTAVCHTSSTCTGINCCVYVPLLDRTFDVFLDVDSCYGKLSVGVEKIYQLSDLIGENKIMMDMNVSVCLETNSTCNMSVKILDGTKLPKQSCSWTKGFAVKDFSLDQWLRVRTCPNVIENLGNITNYPMSCTLEESCTSVECCIESNFIGKTFSINVKLDACNYMLYFGIEKLQFQIPLSDLKWGTDQELWLMGVVRLQYNIYDLASENTYLINMAVTMCWESYKSCDFTTSILKNVRLPKPECNWKTQHVPSTYLNEQQCNPYQQINDTNGWDIDLDYCKSRMEIGIDKFKHTEMLLNYKWGQLNHFYVRGVFRIDYIIEDLEGLKKYKMSVNISVCLSANEPCALDQIVLEDAELTKPVCPWATGYNIPDFSLATWQTKRGLQPGVTLELHYISQLLEELDILPYLMRNSCSIQTYGWKNDCPGELIPNVLDGKIFCHISDKCTAVSCCSEAPTIKRNIHSYIDIDVNNYKVTVGIESRQFQVFLLDFETGKDKEVDLGGVFRLKFNVQDLVKEKKYLASASFSYSSWLSSNGYSSSQPLSGWPLSTLLETLGLSRLLLETQCDRNSSQYTQSGTSTGWNIDCPAPSEKYTDLPGTVSCHQSNSCTAVECCVTVETLSRTIQTFVNIDPCTYDMSVGIENMKFYSSLLDYTWGSSLSVWFYGVVRLEFKIENLDVMDYFIIDMKLSNGQCNYKKGFAKTNFSRTDWITEEGLQPGTPLPNYATAKLKEVLEVSPYMKDRSCKKDLPPYGPSYDGWMKACTAPLMLPFLEGKTSCIILSSCTAIDCCVESDDIGDSFNFYVNLDVCSSQLTVGIDKLNRTVMFDNFRWDFSLNGWLTERNVSVPLEKYANLLLMRDLGLLPYIKDKPCNRSEIENNCPLTVNTPSLPSNMSCTLSNKCTDVNCCFDVERLDTSWNAYVDIDPCKFKMTIGIERKSYVIELFDYKWGTWDNFVIYNLETEQIFKNTELPQKPCKWDTGFANENFSLVQWQQEEDLTANQSLTSVQISKLIEVLGIECGNLDLKNLPDDKINCYIPSYCTRVQCCMDVDLIQRSVITTLDLDPCNMTLILQIEKLHTEVALHDFVWVLPLIICMDMVNT</sequence>
<gene>
    <name evidence="1" type="ORF">KUTeg_002087</name>
</gene>
<comment type="caution">
    <text evidence="1">The sequence shown here is derived from an EMBL/GenBank/DDBJ whole genome shotgun (WGS) entry which is preliminary data.</text>
</comment>
<reference evidence="1 2" key="1">
    <citation type="submission" date="2022-12" db="EMBL/GenBank/DDBJ databases">
        <title>Chromosome-level genome of Tegillarca granosa.</title>
        <authorList>
            <person name="Kim J."/>
        </authorList>
    </citation>
    <scope>NUCLEOTIDE SEQUENCE [LARGE SCALE GENOMIC DNA]</scope>
    <source>
        <strain evidence="1">Teg-2019</strain>
        <tissue evidence="1">Adductor muscle</tissue>
    </source>
</reference>